<feature type="transmembrane region" description="Helical" evidence="1">
    <location>
        <begin position="12"/>
        <end position="35"/>
    </location>
</feature>
<organism evidence="2 3">
    <name type="scientific">Desulfosarcina alkanivorans</name>
    <dbReference type="NCBI Taxonomy" id="571177"/>
    <lineage>
        <taxon>Bacteria</taxon>
        <taxon>Pseudomonadati</taxon>
        <taxon>Thermodesulfobacteriota</taxon>
        <taxon>Desulfobacteria</taxon>
        <taxon>Desulfobacterales</taxon>
        <taxon>Desulfosarcinaceae</taxon>
        <taxon>Desulfosarcina</taxon>
    </lineage>
</organism>
<dbReference type="AlphaFoldDB" id="A0A5K7YQ99"/>
<sequence>MEQSFSHKWVVILFFGVVGIIFTISMIYLAAGNVAPDTYWGRKMTLPKSEGTGSLLSTDKYVLERNLGRTIGDRTFFFRGRQNDHILFGVIIPEIDRQYPYPFKISLPQAGNGFEVAGIWLEIITVRPNFVSVKVIK</sequence>
<evidence type="ECO:0000313" key="2">
    <source>
        <dbReference type="EMBL" id="BBO70540.1"/>
    </source>
</evidence>
<proteinExistence type="predicted"/>
<dbReference type="EMBL" id="AP021874">
    <property type="protein sequence ID" value="BBO70540.1"/>
    <property type="molecule type" value="Genomic_DNA"/>
</dbReference>
<reference evidence="2 3" key="1">
    <citation type="submission" date="2019-11" db="EMBL/GenBank/DDBJ databases">
        <title>Comparative genomics of hydrocarbon-degrading Desulfosarcina strains.</title>
        <authorList>
            <person name="Watanabe M."/>
            <person name="Kojima H."/>
            <person name="Fukui M."/>
        </authorList>
    </citation>
    <scope>NUCLEOTIDE SEQUENCE [LARGE SCALE GENOMIC DNA]</scope>
    <source>
        <strain evidence="2 3">PL12</strain>
    </source>
</reference>
<evidence type="ECO:0000256" key="1">
    <source>
        <dbReference type="SAM" id="Phobius"/>
    </source>
</evidence>
<dbReference type="KEGG" id="dalk:DSCA_44700"/>
<evidence type="ECO:0000313" key="3">
    <source>
        <dbReference type="Proteomes" id="UP000427906"/>
    </source>
</evidence>
<keyword evidence="3" id="KW-1185">Reference proteome</keyword>
<dbReference type="OrthoDB" id="9849558at2"/>
<dbReference type="Proteomes" id="UP000427906">
    <property type="component" value="Chromosome"/>
</dbReference>
<dbReference type="RefSeq" id="WP_155318482.1">
    <property type="nucleotide sequence ID" value="NZ_AP021874.1"/>
</dbReference>
<accession>A0A5K7YQ99</accession>
<name>A0A5K7YQ99_9BACT</name>
<keyword evidence="1" id="KW-0472">Membrane</keyword>
<keyword evidence="1" id="KW-1133">Transmembrane helix</keyword>
<gene>
    <name evidence="2" type="ORF">DSCA_44700</name>
</gene>
<protein>
    <submittedName>
        <fullName evidence="2">Uncharacterized protein</fullName>
    </submittedName>
</protein>
<keyword evidence="1" id="KW-0812">Transmembrane</keyword>